<organism evidence="2 3">
    <name type="scientific">Panagrolaimus davidi</name>
    <dbReference type="NCBI Taxonomy" id="227884"/>
    <lineage>
        <taxon>Eukaryota</taxon>
        <taxon>Metazoa</taxon>
        <taxon>Ecdysozoa</taxon>
        <taxon>Nematoda</taxon>
        <taxon>Chromadorea</taxon>
        <taxon>Rhabditida</taxon>
        <taxon>Tylenchina</taxon>
        <taxon>Panagrolaimomorpha</taxon>
        <taxon>Panagrolaimoidea</taxon>
        <taxon>Panagrolaimidae</taxon>
        <taxon>Panagrolaimus</taxon>
    </lineage>
</organism>
<accession>A0A914QA23</accession>
<reference evidence="3" key="1">
    <citation type="submission" date="2022-11" db="UniProtKB">
        <authorList>
            <consortium name="WormBaseParasite"/>
        </authorList>
    </citation>
    <scope>IDENTIFICATION</scope>
</reference>
<dbReference type="WBParaSite" id="PDA_v2.g28010.t1">
    <property type="protein sequence ID" value="PDA_v2.g28010.t1"/>
    <property type="gene ID" value="PDA_v2.g28010"/>
</dbReference>
<name>A0A914QA23_9BILA</name>
<evidence type="ECO:0000313" key="2">
    <source>
        <dbReference type="Proteomes" id="UP000887578"/>
    </source>
</evidence>
<keyword evidence="2" id="KW-1185">Reference proteome</keyword>
<proteinExistence type="predicted"/>
<keyword evidence="1" id="KW-0175">Coiled coil</keyword>
<sequence>MVQTDNNDSKLLVKTASEFYEKEEAIAKTFSNEKIIKESNELLGKYRKVIHDHSTDISFTKNDVIHLQGIVAQLRGLNRRSNLRTKLKSDTVEIKRKEVEKKHLTLQNLEMELEHLYRSIDDLKAV</sequence>
<dbReference type="AlphaFoldDB" id="A0A914QA23"/>
<feature type="coiled-coil region" evidence="1">
    <location>
        <begin position="92"/>
        <end position="126"/>
    </location>
</feature>
<evidence type="ECO:0000313" key="3">
    <source>
        <dbReference type="WBParaSite" id="PDA_v2.g28010.t1"/>
    </source>
</evidence>
<dbReference type="Proteomes" id="UP000887578">
    <property type="component" value="Unplaced"/>
</dbReference>
<evidence type="ECO:0000256" key="1">
    <source>
        <dbReference type="SAM" id="Coils"/>
    </source>
</evidence>
<protein>
    <submittedName>
        <fullName evidence="3">Uncharacterized protein</fullName>
    </submittedName>
</protein>